<dbReference type="InterPro" id="IPR045396">
    <property type="entry name" value="DUF6517"/>
</dbReference>
<accession>A0A7Z7B277</accession>
<proteinExistence type="predicted"/>
<keyword evidence="2" id="KW-1185">Reference proteome</keyword>
<dbReference type="OrthoDB" id="124956at2157"/>
<evidence type="ECO:0000313" key="1">
    <source>
        <dbReference type="EMBL" id="SDF94685.1"/>
    </source>
</evidence>
<evidence type="ECO:0000313" key="2">
    <source>
        <dbReference type="Proteomes" id="UP000199259"/>
    </source>
</evidence>
<comment type="caution">
    <text evidence="1">The sequence shown here is derived from an EMBL/GenBank/DDBJ whole genome shotgun (WGS) entry which is preliminary data.</text>
</comment>
<dbReference type="AlphaFoldDB" id="A0A7Z7B277"/>
<gene>
    <name evidence="1" type="ORF">SAMN04488589_1782</name>
</gene>
<dbReference type="Pfam" id="PF20127">
    <property type="entry name" value="DUF6517"/>
    <property type="match status" value="1"/>
</dbReference>
<dbReference type="Proteomes" id="UP000199259">
    <property type="component" value="Unassembled WGS sequence"/>
</dbReference>
<dbReference type="PROSITE" id="PS51257">
    <property type="entry name" value="PROKAR_LIPOPROTEIN"/>
    <property type="match status" value="1"/>
</dbReference>
<protein>
    <recommendedName>
        <fullName evidence="3">Lipoprotein</fullName>
    </recommendedName>
</protein>
<dbReference type="RefSeq" id="WP_091710111.1">
    <property type="nucleotide sequence ID" value="NZ_FNCA01000005.1"/>
</dbReference>
<dbReference type="EMBL" id="FNCA01000005">
    <property type="protein sequence ID" value="SDF94685.1"/>
    <property type="molecule type" value="Genomic_DNA"/>
</dbReference>
<name>A0A7Z7B277_9EURY</name>
<sequence>MLPDKKRFLTLIAILTTTLFICGCLETAQTVPATIDDAALEAYGWSQVSLEENSHEQNITDTTSIVFNSATVKYHNDRLTSDINEQALKFKEENNLPVSIEIPESLSAQIITYRLTLPSGTKLPTELVSKIMDSRMSEIQENNDIENTQESSTRTITLADGSEAFVNIFTSSTNTTDSGMKMMGFFTTFSNEDSSTVVMGFVPDGAYTVNAGIINGTVFSIDGESEIDEMLKLVSTIK</sequence>
<organism evidence="1 2">
    <name type="scientific">Methanolobus vulcani</name>
    <dbReference type="NCBI Taxonomy" id="38026"/>
    <lineage>
        <taxon>Archaea</taxon>
        <taxon>Methanobacteriati</taxon>
        <taxon>Methanobacteriota</taxon>
        <taxon>Stenosarchaea group</taxon>
        <taxon>Methanomicrobia</taxon>
        <taxon>Methanosarcinales</taxon>
        <taxon>Methanosarcinaceae</taxon>
        <taxon>Methanolobus</taxon>
    </lineage>
</organism>
<evidence type="ECO:0008006" key="3">
    <source>
        <dbReference type="Google" id="ProtNLM"/>
    </source>
</evidence>
<reference evidence="1 2" key="1">
    <citation type="submission" date="2016-10" db="EMBL/GenBank/DDBJ databases">
        <authorList>
            <person name="Varghese N."/>
            <person name="Submissions S."/>
        </authorList>
    </citation>
    <scope>NUCLEOTIDE SEQUENCE [LARGE SCALE GENOMIC DNA]</scope>
    <source>
        <strain evidence="1 2">PL 12/M</strain>
    </source>
</reference>